<evidence type="ECO:0000313" key="2">
    <source>
        <dbReference type="Proteomes" id="UP000295070"/>
    </source>
</evidence>
<dbReference type="Proteomes" id="UP000295070">
    <property type="component" value="Chromosome 7"/>
</dbReference>
<dbReference type="EMBL" id="SCKG01000007">
    <property type="protein sequence ID" value="TDH10497.1"/>
    <property type="molecule type" value="Genomic_DNA"/>
</dbReference>
<reference evidence="1 2" key="1">
    <citation type="submission" date="2019-01" db="EMBL/GenBank/DDBJ databases">
        <title>A chromosome-scale genome assembly of the yellow perch, Perca flavescens.</title>
        <authorList>
            <person name="Feron R."/>
            <person name="Morvezen R."/>
            <person name="Bestin A."/>
            <person name="Haffray P."/>
            <person name="Klopp C."/>
            <person name="Zahm M."/>
            <person name="Cabau C."/>
            <person name="Roques C."/>
            <person name="Donnadieu C."/>
            <person name="Bouchez O."/>
            <person name="Christie M."/>
            <person name="Larson W."/>
            <person name="Guiguen Y."/>
        </authorList>
    </citation>
    <scope>NUCLEOTIDE SEQUENCE [LARGE SCALE GENOMIC DNA]</scope>
    <source>
        <strain evidence="1">YP-PL-M2</strain>
        <tissue evidence="1">Blood</tissue>
    </source>
</reference>
<proteinExistence type="predicted"/>
<evidence type="ECO:0000313" key="1">
    <source>
        <dbReference type="EMBL" id="TDH10497.1"/>
    </source>
</evidence>
<protein>
    <submittedName>
        <fullName evidence="1">Uncharacterized protein</fullName>
    </submittedName>
</protein>
<dbReference type="AlphaFoldDB" id="A0A484D791"/>
<organism evidence="1 2">
    <name type="scientific">Perca flavescens</name>
    <name type="common">American yellow perch</name>
    <name type="synonym">Morone flavescens</name>
    <dbReference type="NCBI Taxonomy" id="8167"/>
    <lineage>
        <taxon>Eukaryota</taxon>
        <taxon>Metazoa</taxon>
        <taxon>Chordata</taxon>
        <taxon>Craniata</taxon>
        <taxon>Vertebrata</taxon>
        <taxon>Euteleostomi</taxon>
        <taxon>Actinopterygii</taxon>
        <taxon>Neopterygii</taxon>
        <taxon>Teleostei</taxon>
        <taxon>Neoteleostei</taxon>
        <taxon>Acanthomorphata</taxon>
        <taxon>Eupercaria</taxon>
        <taxon>Perciformes</taxon>
        <taxon>Percoidei</taxon>
        <taxon>Percidae</taxon>
        <taxon>Percinae</taxon>
        <taxon>Perca</taxon>
    </lineage>
</organism>
<accession>A0A484D791</accession>
<name>A0A484D791_PERFV</name>
<sequence length="79" mass="8639">MRKERQLVRNYEWAGSTSLCLAVQSALLRALSRGCCSSTDKTGKSCSICLHRPPDDPNYTASHRGGRTLVFPLGQIGQS</sequence>
<keyword evidence="2" id="KW-1185">Reference proteome</keyword>
<comment type="caution">
    <text evidence="1">The sequence shown here is derived from an EMBL/GenBank/DDBJ whole genome shotgun (WGS) entry which is preliminary data.</text>
</comment>
<gene>
    <name evidence="1" type="ORF">EPR50_G00075920</name>
</gene>